<feature type="domain" description="UspA" evidence="6">
    <location>
        <begin position="172"/>
        <end position="300"/>
    </location>
</feature>
<comment type="subcellular location">
    <subcellularLocation>
        <location evidence="1">Cytoplasm</location>
    </subcellularLocation>
</comment>
<dbReference type="Gene3D" id="3.40.50.12370">
    <property type="match status" value="1"/>
</dbReference>
<proteinExistence type="inferred from homology"/>
<evidence type="ECO:0000313" key="8">
    <source>
        <dbReference type="Proteomes" id="UP000226420"/>
    </source>
</evidence>
<evidence type="ECO:0000256" key="3">
    <source>
        <dbReference type="ARBA" id="ARBA00022490"/>
    </source>
</evidence>
<dbReference type="InterPro" id="IPR006016">
    <property type="entry name" value="UspA"/>
</dbReference>
<name>A0AAJ4WBE4_9GAMM</name>
<comment type="function">
    <text evidence="4">Required for resistance to DNA-damaging agents.</text>
</comment>
<dbReference type="RefSeq" id="WP_074823082.1">
    <property type="nucleotide sequence ID" value="NZ_FOLW01000006.1"/>
</dbReference>
<gene>
    <name evidence="7" type="ORF">SAMN02745723_106177</name>
</gene>
<accession>A0AAJ4WBE4</accession>
<evidence type="ECO:0000256" key="1">
    <source>
        <dbReference type="ARBA" id="ARBA00004496"/>
    </source>
</evidence>
<feature type="domain" description="UspA" evidence="6">
    <location>
        <begin position="4"/>
        <end position="146"/>
    </location>
</feature>
<evidence type="ECO:0000256" key="2">
    <source>
        <dbReference type="ARBA" id="ARBA00008791"/>
    </source>
</evidence>
<evidence type="ECO:0000259" key="6">
    <source>
        <dbReference type="Pfam" id="PF00582"/>
    </source>
</evidence>
<dbReference type="SUPFAM" id="SSF52402">
    <property type="entry name" value="Adenine nucleotide alpha hydrolases-like"/>
    <property type="match status" value="2"/>
</dbReference>
<dbReference type="Pfam" id="PF00582">
    <property type="entry name" value="Usp"/>
    <property type="match status" value="2"/>
</dbReference>
<organism evidence="7 8">
    <name type="scientific">Pragia fontium DSM 5563 = ATCC 49100</name>
    <dbReference type="NCBI Taxonomy" id="1122977"/>
    <lineage>
        <taxon>Bacteria</taxon>
        <taxon>Pseudomonadati</taxon>
        <taxon>Pseudomonadota</taxon>
        <taxon>Gammaproteobacteria</taxon>
        <taxon>Enterobacterales</taxon>
        <taxon>Budviciaceae</taxon>
        <taxon>Pragia</taxon>
    </lineage>
</organism>
<sequence>MAHYQNIIVALEPEKEDQAALRRAVYLVRRNGGKIKAFLPIFDFSYEVTSLLSQDERMAMRQSAIDQRVAWIRHLSHHYLESGVNIEIKVIWHKRYHEAVIEEVASFNHDLLLKAAHQQDRLEAVIFTPIDWHLLRKCPCPVWMVKDQPWPEHGKALVSVNLSSDEDFHDELNKKLVKESLELAAFTDSTEVHLVSAYPSTSINIAIELPEFDPTVYNNAIRGQFLIAMKSLRQQFSIPEELTHVEKGMPEDVIPAVAEEIETGIVVLGTVGRTGLSAAFIGNTAERVIGHIKCDLLVIKPDDTSEDDDHDDED</sequence>
<protein>
    <recommendedName>
        <fullName evidence="5">Universal stress protein E</fullName>
    </recommendedName>
</protein>
<evidence type="ECO:0000313" key="7">
    <source>
        <dbReference type="EMBL" id="SFC99779.1"/>
    </source>
</evidence>
<reference evidence="7 8" key="1">
    <citation type="submission" date="2016-10" db="EMBL/GenBank/DDBJ databases">
        <authorList>
            <person name="Varghese N."/>
            <person name="Submissions S."/>
        </authorList>
    </citation>
    <scope>NUCLEOTIDE SEQUENCE [LARGE SCALE GENOMIC DNA]</scope>
    <source>
        <strain evidence="7 8">DSM 5563</strain>
    </source>
</reference>
<comment type="caution">
    <text evidence="7">The sequence shown here is derived from an EMBL/GenBank/DDBJ whole genome shotgun (WGS) entry which is preliminary data.</text>
</comment>
<dbReference type="PANTHER" id="PTHR47892:SF1">
    <property type="entry name" value="UNIVERSAL STRESS PROTEIN E"/>
    <property type="match status" value="1"/>
</dbReference>
<dbReference type="EMBL" id="FOLW01000006">
    <property type="protein sequence ID" value="SFC99779.1"/>
    <property type="molecule type" value="Genomic_DNA"/>
</dbReference>
<dbReference type="NCBIfam" id="NF008380">
    <property type="entry name" value="PRK11175.1"/>
    <property type="match status" value="1"/>
</dbReference>
<dbReference type="GO" id="GO:0005737">
    <property type="term" value="C:cytoplasm"/>
    <property type="evidence" value="ECO:0007669"/>
    <property type="project" value="UniProtKB-SubCell"/>
</dbReference>
<evidence type="ECO:0000256" key="5">
    <source>
        <dbReference type="ARBA" id="ARBA00040919"/>
    </source>
</evidence>
<evidence type="ECO:0000256" key="4">
    <source>
        <dbReference type="ARBA" id="ARBA00037131"/>
    </source>
</evidence>
<dbReference type="Proteomes" id="UP000226420">
    <property type="component" value="Unassembled WGS sequence"/>
</dbReference>
<comment type="similarity">
    <text evidence="2">Belongs to the universal stress protein A family.</text>
</comment>
<dbReference type="CDD" id="cd23660">
    <property type="entry name" value="USP-E_repeat2"/>
    <property type="match status" value="1"/>
</dbReference>
<dbReference type="PANTHER" id="PTHR47892">
    <property type="entry name" value="UNIVERSAL STRESS PROTEIN E"/>
    <property type="match status" value="1"/>
</dbReference>
<dbReference type="AlphaFoldDB" id="A0AAJ4WBE4"/>
<keyword evidence="3" id="KW-0963">Cytoplasm</keyword>